<organism evidence="2 3">
    <name type="scientific">Clostridium cibarium</name>
    <dbReference type="NCBI Taxonomy" id="2762247"/>
    <lineage>
        <taxon>Bacteria</taxon>
        <taxon>Bacillati</taxon>
        <taxon>Bacillota</taxon>
        <taxon>Clostridia</taxon>
        <taxon>Eubacteriales</taxon>
        <taxon>Clostridiaceae</taxon>
        <taxon>Clostridium</taxon>
    </lineage>
</organism>
<accession>A0ABR8PTB6</accession>
<dbReference type="Gene3D" id="1.10.10.10">
    <property type="entry name" value="Winged helix-like DNA-binding domain superfamily/Winged helix DNA-binding domain"/>
    <property type="match status" value="1"/>
</dbReference>
<dbReference type="InterPro" id="IPR005149">
    <property type="entry name" value="Tscrpt_reg_PadR_N"/>
</dbReference>
<reference evidence="2 3" key="1">
    <citation type="submission" date="2020-08" db="EMBL/GenBank/DDBJ databases">
        <title>A Genomic Blueprint of the Chicken Gut Microbiome.</title>
        <authorList>
            <person name="Gilroy R."/>
            <person name="Ravi A."/>
            <person name="Getino M."/>
            <person name="Pursley I."/>
            <person name="Horton D.L."/>
            <person name="Alikhan N.-F."/>
            <person name="Baker D."/>
            <person name="Gharbi K."/>
            <person name="Hall N."/>
            <person name="Watson M."/>
            <person name="Adriaenssens E.M."/>
            <person name="Foster-Nyarko E."/>
            <person name="Jarju S."/>
            <person name="Secka A."/>
            <person name="Antonio M."/>
            <person name="Oren A."/>
            <person name="Chaudhuri R."/>
            <person name="La Ragione R.M."/>
            <person name="Hildebrand F."/>
            <person name="Pallen M.J."/>
        </authorList>
    </citation>
    <scope>NUCLEOTIDE SEQUENCE [LARGE SCALE GENOMIC DNA]</scope>
    <source>
        <strain evidence="2 3">Sa3CVN1</strain>
    </source>
</reference>
<feature type="domain" description="Transcription regulator PadR N-terminal" evidence="1">
    <location>
        <begin position="14"/>
        <end position="84"/>
    </location>
</feature>
<dbReference type="InterPro" id="IPR036388">
    <property type="entry name" value="WH-like_DNA-bd_sf"/>
</dbReference>
<dbReference type="PANTHER" id="PTHR33169">
    <property type="entry name" value="PADR-FAMILY TRANSCRIPTIONAL REGULATOR"/>
    <property type="match status" value="1"/>
</dbReference>
<dbReference type="PANTHER" id="PTHR33169:SF24">
    <property type="entry name" value="TRANSCRIPTIONAL REGULATOR, PADR FAMILY"/>
    <property type="match status" value="1"/>
</dbReference>
<keyword evidence="3" id="KW-1185">Reference proteome</keyword>
<evidence type="ECO:0000313" key="3">
    <source>
        <dbReference type="Proteomes" id="UP000627781"/>
    </source>
</evidence>
<comment type="caution">
    <text evidence="2">The sequence shown here is derived from an EMBL/GenBank/DDBJ whole genome shotgun (WGS) entry which is preliminary data.</text>
</comment>
<dbReference type="EMBL" id="JACSRA010000011">
    <property type="protein sequence ID" value="MBD7911392.1"/>
    <property type="molecule type" value="Genomic_DNA"/>
</dbReference>
<evidence type="ECO:0000313" key="2">
    <source>
        <dbReference type="EMBL" id="MBD7911392.1"/>
    </source>
</evidence>
<evidence type="ECO:0000259" key="1">
    <source>
        <dbReference type="Pfam" id="PF03551"/>
    </source>
</evidence>
<dbReference type="SUPFAM" id="SSF46785">
    <property type="entry name" value="Winged helix' DNA-binding domain"/>
    <property type="match status" value="1"/>
</dbReference>
<dbReference type="RefSeq" id="WP_191768242.1">
    <property type="nucleotide sequence ID" value="NZ_JACSRA010000011.1"/>
</dbReference>
<sequence>MDIQLKKGALEICVLSILSEKDYYGYELINELIKYISVSEATVYPILKRLKLNNYLENYLVESNYGPTRKYYRITEDGISRLKELIKEWNELNKNINLILKRGV</sequence>
<dbReference type="InterPro" id="IPR052509">
    <property type="entry name" value="Metal_resp_DNA-bind_regulator"/>
</dbReference>
<proteinExistence type="predicted"/>
<dbReference type="Pfam" id="PF03551">
    <property type="entry name" value="PadR"/>
    <property type="match status" value="1"/>
</dbReference>
<protein>
    <submittedName>
        <fullName evidence="2">PadR family transcriptional regulator</fullName>
    </submittedName>
</protein>
<dbReference type="Proteomes" id="UP000627781">
    <property type="component" value="Unassembled WGS sequence"/>
</dbReference>
<dbReference type="InterPro" id="IPR036390">
    <property type="entry name" value="WH_DNA-bd_sf"/>
</dbReference>
<gene>
    <name evidence="2" type="ORF">H9661_08495</name>
</gene>
<name>A0ABR8PTB6_9CLOT</name>